<organism evidence="4 5">
    <name type="scientific">Branchiostoma belcheri</name>
    <name type="common">Amphioxus</name>
    <dbReference type="NCBI Taxonomy" id="7741"/>
    <lineage>
        <taxon>Eukaryota</taxon>
        <taxon>Metazoa</taxon>
        <taxon>Chordata</taxon>
        <taxon>Cephalochordata</taxon>
        <taxon>Leptocardii</taxon>
        <taxon>Amphioxiformes</taxon>
        <taxon>Branchiostomatidae</taxon>
        <taxon>Branchiostoma</taxon>
    </lineage>
</organism>
<dbReference type="GeneID" id="109478698"/>
<feature type="domain" description="IRG-type G" evidence="3">
    <location>
        <begin position="714"/>
        <end position="908"/>
    </location>
</feature>
<dbReference type="RefSeq" id="XP_019635952.1">
    <property type="nucleotide sequence ID" value="XM_019780393.1"/>
</dbReference>
<sequence length="1103" mass="122669">MDEQLSAPDNDNPFKDRKDSITSDSSELDACFQNAQLIITDEHMSQAERDELKACADGSATFEEMAPRLHSKLQVAKEASVNIGIVGDAGAGKSTFINSFRGLRPDEEGAAKVSAVRHTTNEVTRYPVPDNQNIVLVDFPGVIFRSTDQGVVEEFDTKSYLDLYGSEMEKCDLFLIFVTLRMSNNIIWIAKEARKMEKNVFFVRSKFDIDLANESRDHPSRFPKGTSHIMEETQAFLQKVRQATAQELSRHGYGEVKETKVFVISGLLADVHAGTYDRSNLRITICNTVSPAKKAVLLTSLPDFAIDTVHDRAEFLRSREVIGAIALNTIISLAPVPGLPVALDIGVLIAGYHRVKAALSLNDKSLKRLAELGKKDYNSLRSFVDRRLVLGERIKNASGPHAIRGIVAATTSGLTIGALAVTTLALNVSLPIVGALIAAPASAAYVYFIMREMINEMESCAVDLFKYAYGLEPGPAYIGVLGKECSSRTKFLNAIRGLRNNDPGASDGKAIKKPTEHTSSNNLVFVEFPSPQVKKSLFQRKIDKEAYRKSFGDKLKQCEVCLAFIEELEDITDEMITVAKMAREEKIKVLFVWPNNSHLSTDQSDMISKCQRNLKKLYGDIDASDIFIISTEYEAMTGDRGRMPALRHAIFKELQDADKTDRSMMHFSSESDILQLDERDAGPMLNSLPDGFWDEEMTDLTKSKDDCVSKWEQTMIRIGIISDHGAGTNTFISSLLGYREKVASRTAAGSTQTEYTSADTQRPQNLTVVRFPAVSFQIGIKEDIKSRYMKCQKDNINHCDIFLVLCGEVVATETISLTVEAMKKDKKVLFVKSKFDTECGPKAKPQEREAIMKRVKQSLADAIQNKLSAEGCTTTVTLNDLFLVSGKWENVMLEAFDMVKLREAMIKELSALQKQAFVMLCKDYSPGMIPTKSTLLKQMVWTQAVQSGALRPWAGLMVDTPVDLEKLREFCEVYKKCFGLDHDSQEDLAELSATDKEFIQESVESKLTMCKGLYGATKEDQPDLLGATNSLPQTSIRDLAGMVSKNGSTLMTLEVANYSFETHVNYGLPEGKAMRVMAHFLRKIITEQAECAQALYEELFVTK</sequence>
<dbReference type="KEGG" id="bbel:109478698"/>
<evidence type="ECO:0000313" key="5">
    <source>
        <dbReference type="RefSeq" id="XP_019635952.1"/>
    </source>
</evidence>
<evidence type="ECO:0000259" key="3">
    <source>
        <dbReference type="PROSITE" id="PS51716"/>
    </source>
</evidence>
<dbReference type="PROSITE" id="PS51716">
    <property type="entry name" value="G_IRG"/>
    <property type="match status" value="2"/>
</dbReference>
<dbReference type="PANTHER" id="PTHR14143">
    <property type="entry name" value="INTERFERON-INDUCIBLE GTPASE FAMILY MEMBER"/>
    <property type="match status" value="1"/>
</dbReference>
<dbReference type="InterPro" id="IPR030385">
    <property type="entry name" value="G_IRG_dom"/>
</dbReference>
<feature type="region of interest" description="Disordered" evidence="2">
    <location>
        <begin position="1"/>
        <end position="25"/>
    </location>
</feature>
<name>A0A6P4ZY94_BRABE</name>
<dbReference type="Gene3D" id="3.40.50.300">
    <property type="entry name" value="P-loop containing nucleotide triphosphate hydrolases"/>
    <property type="match status" value="3"/>
</dbReference>
<dbReference type="OrthoDB" id="422720at2759"/>
<dbReference type="SUPFAM" id="SSF52540">
    <property type="entry name" value="P-loop containing nucleoside triphosphate hydrolases"/>
    <property type="match status" value="1"/>
</dbReference>
<evidence type="ECO:0000256" key="1">
    <source>
        <dbReference type="ARBA" id="ARBA00005429"/>
    </source>
</evidence>
<dbReference type="Proteomes" id="UP000515135">
    <property type="component" value="Unplaced"/>
</dbReference>
<feature type="domain" description="IRG-type G" evidence="3">
    <location>
        <begin position="79"/>
        <end position="288"/>
    </location>
</feature>
<evidence type="ECO:0000313" key="4">
    <source>
        <dbReference type="Proteomes" id="UP000515135"/>
    </source>
</evidence>
<comment type="similarity">
    <text evidence="1">Belongs to the TRAFAC class dynamin-like GTPase superfamily. IRG family.</text>
</comment>
<reference evidence="5" key="1">
    <citation type="submission" date="2025-08" db="UniProtKB">
        <authorList>
            <consortium name="RefSeq"/>
        </authorList>
    </citation>
    <scope>IDENTIFICATION</scope>
    <source>
        <tissue evidence="5">Gonad</tissue>
    </source>
</reference>
<dbReference type="InterPro" id="IPR007743">
    <property type="entry name" value="Immunity-related_GTPase-like"/>
</dbReference>
<dbReference type="GO" id="GO:0016020">
    <property type="term" value="C:membrane"/>
    <property type="evidence" value="ECO:0007669"/>
    <property type="project" value="InterPro"/>
</dbReference>
<protein>
    <submittedName>
        <fullName evidence="5">Uncharacterized protein LOC109478698 isoform X1</fullName>
    </submittedName>
</protein>
<dbReference type="PANTHER" id="PTHR14143:SF1">
    <property type="entry name" value="IRG-TYPE G DOMAIN-CONTAINING PROTEIN"/>
    <property type="match status" value="1"/>
</dbReference>
<evidence type="ECO:0000256" key="2">
    <source>
        <dbReference type="SAM" id="MobiDB-lite"/>
    </source>
</evidence>
<keyword evidence="4" id="KW-1185">Reference proteome</keyword>
<accession>A0A6P4ZY94</accession>
<feature type="compositionally biased region" description="Basic and acidic residues" evidence="2">
    <location>
        <begin position="12"/>
        <end position="21"/>
    </location>
</feature>
<dbReference type="GO" id="GO:0005525">
    <property type="term" value="F:GTP binding"/>
    <property type="evidence" value="ECO:0007669"/>
    <property type="project" value="InterPro"/>
</dbReference>
<dbReference type="Pfam" id="PF05049">
    <property type="entry name" value="IIGP"/>
    <property type="match status" value="2"/>
</dbReference>
<gene>
    <name evidence="5" type="primary">LOC109478698</name>
</gene>
<proteinExistence type="inferred from homology"/>
<dbReference type="InterPro" id="IPR027417">
    <property type="entry name" value="P-loop_NTPase"/>
</dbReference>
<dbReference type="AlphaFoldDB" id="A0A6P4ZY94"/>